<feature type="non-terminal residue" evidence="1">
    <location>
        <position position="66"/>
    </location>
</feature>
<organism evidence="1 2">
    <name type="scientific">Bionectria ochroleuca</name>
    <name type="common">Gliocladium roseum</name>
    <dbReference type="NCBI Taxonomy" id="29856"/>
    <lineage>
        <taxon>Eukaryota</taxon>
        <taxon>Fungi</taxon>
        <taxon>Dikarya</taxon>
        <taxon>Ascomycota</taxon>
        <taxon>Pezizomycotina</taxon>
        <taxon>Sordariomycetes</taxon>
        <taxon>Hypocreomycetidae</taxon>
        <taxon>Hypocreales</taxon>
        <taxon>Bionectriaceae</taxon>
        <taxon>Clonostachys</taxon>
    </lineage>
</organism>
<comment type="caution">
    <text evidence="1">The sequence shown here is derived from an EMBL/GenBank/DDBJ whole genome shotgun (WGS) entry which is preliminary data.</text>
</comment>
<feature type="non-terminal residue" evidence="1">
    <location>
        <position position="1"/>
    </location>
</feature>
<protein>
    <submittedName>
        <fullName evidence="1">Uncharacterized protein</fullName>
    </submittedName>
</protein>
<sequence>VPASMGTSRKLNWCCSCATSCHLTAPCTSRHTHIVRGCAQSSGAAAQATALVTPGRYPARGQWSLG</sequence>
<evidence type="ECO:0000313" key="2">
    <source>
        <dbReference type="Proteomes" id="UP000766486"/>
    </source>
</evidence>
<dbReference type="EMBL" id="CABFNS010000764">
    <property type="protein sequence ID" value="VUC27193.1"/>
    <property type="molecule type" value="Genomic_DNA"/>
</dbReference>
<accession>A0ABY6U808</accession>
<dbReference type="Proteomes" id="UP000766486">
    <property type="component" value="Unassembled WGS sequence"/>
</dbReference>
<gene>
    <name evidence="1" type="ORF">CLO192961_LOCUS206713</name>
</gene>
<keyword evidence="2" id="KW-1185">Reference proteome</keyword>
<proteinExistence type="predicted"/>
<name>A0ABY6U808_BIOOC</name>
<reference evidence="1 2" key="1">
    <citation type="submission" date="2019-06" db="EMBL/GenBank/DDBJ databases">
        <authorList>
            <person name="Broberg M."/>
        </authorList>
    </citation>
    <scope>NUCLEOTIDE SEQUENCE [LARGE SCALE GENOMIC DNA]</scope>
</reference>
<evidence type="ECO:0000313" key="1">
    <source>
        <dbReference type="EMBL" id="VUC27193.1"/>
    </source>
</evidence>